<reference evidence="1" key="2">
    <citation type="journal article" date="2015" name="Fish Shellfish Immunol.">
        <title>Early steps in the European eel (Anguilla anguilla)-Vibrio vulnificus interaction in the gills: Role of the RtxA13 toxin.</title>
        <authorList>
            <person name="Callol A."/>
            <person name="Pajuelo D."/>
            <person name="Ebbesson L."/>
            <person name="Teles M."/>
            <person name="MacKenzie S."/>
            <person name="Amaro C."/>
        </authorList>
    </citation>
    <scope>NUCLEOTIDE SEQUENCE</scope>
</reference>
<organism evidence="1">
    <name type="scientific">Anguilla anguilla</name>
    <name type="common">European freshwater eel</name>
    <name type="synonym">Muraena anguilla</name>
    <dbReference type="NCBI Taxonomy" id="7936"/>
    <lineage>
        <taxon>Eukaryota</taxon>
        <taxon>Metazoa</taxon>
        <taxon>Chordata</taxon>
        <taxon>Craniata</taxon>
        <taxon>Vertebrata</taxon>
        <taxon>Euteleostomi</taxon>
        <taxon>Actinopterygii</taxon>
        <taxon>Neopterygii</taxon>
        <taxon>Teleostei</taxon>
        <taxon>Anguilliformes</taxon>
        <taxon>Anguillidae</taxon>
        <taxon>Anguilla</taxon>
    </lineage>
</organism>
<name>A0A0E9Q332_ANGAN</name>
<proteinExistence type="predicted"/>
<accession>A0A0E9Q332</accession>
<dbReference type="EMBL" id="GBXM01098044">
    <property type="protein sequence ID" value="JAH10533.1"/>
    <property type="molecule type" value="Transcribed_RNA"/>
</dbReference>
<evidence type="ECO:0000313" key="1">
    <source>
        <dbReference type="EMBL" id="JAH10533.1"/>
    </source>
</evidence>
<reference evidence="1" key="1">
    <citation type="submission" date="2014-11" db="EMBL/GenBank/DDBJ databases">
        <authorList>
            <person name="Amaro Gonzalez C."/>
        </authorList>
    </citation>
    <scope>NUCLEOTIDE SEQUENCE</scope>
</reference>
<dbReference type="AlphaFoldDB" id="A0A0E9Q332"/>
<protein>
    <submittedName>
        <fullName evidence="1">Uncharacterized protein</fullName>
    </submittedName>
</protein>
<sequence length="35" mass="3980">MFQFVESMISGSKLSRNFCSLSNSTLFLNSPDDLY</sequence>